<sequence>MAPVAIDHTPREYQHYPGAQYVLPTDEAEKQRLELQHRAVKQVFNGRILFAPVKLSEGHKILDTGTGPGIWLLDAANFVNPTVQMTGVDIESRLFPSSPPKNVSFQIGSVLELPKEWSNTFTLVHQRLLIAALQIPQWPQALGEVFRVVRPGGWVQITETTAWIPGAYPGRPNLEKVSRLWGALAAQRNLHAECARDMPRLLANAGFVDIRQESREIRVGKWAGENGVAMKKNYLQVLQGMKTPILQAGGFGIVSSEAEFEAVVEGLGHEWEVPRTEKDFEFFVYWAQKPDLVERSRL</sequence>
<dbReference type="Gene3D" id="3.40.50.150">
    <property type="entry name" value="Vaccinia Virus protein VP39"/>
    <property type="match status" value="1"/>
</dbReference>
<accession>A0ABQ0LNU0</accession>
<dbReference type="CDD" id="cd02440">
    <property type="entry name" value="AdoMet_MTases"/>
    <property type="match status" value="1"/>
</dbReference>
<evidence type="ECO:0000313" key="2">
    <source>
        <dbReference type="EMBL" id="GAT52768.1"/>
    </source>
</evidence>
<dbReference type="Pfam" id="PF13649">
    <property type="entry name" value="Methyltransf_25"/>
    <property type="match status" value="1"/>
</dbReference>
<name>A0ABQ0LNU0_MYCCL</name>
<reference evidence="2" key="1">
    <citation type="submission" date="2014-09" db="EMBL/GenBank/DDBJ databases">
        <title>Genome sequence of the luminous mushroom Mycena chlorophos for searching fungal bioluminescence genes.</title>
        <authorList>
            <person name="Tanaka Y."/>
            <person name="Kasuga D."/>
            <person name="Oba Y."/>
            <person name="Hase S."/>
            <person name="Sato K."/>
            <person name="Oba Y."/>
            <person name="Sakakibara Y."/>
        </authorList>
    </citation>
    <scope>NUCLEOTIDE SEQUENCE</scope>
</reference>
<dbReference type="Proteomes" id="UP000815677">
    <property type="component" value="Unassembled WGS sequence"/>
</dbReference>
<dbReference type="PANTHER" id="PTHR43591:SF24">
    <property type="entry name" value="2-METHOXY-6-POLYPRENYL-1,4-BENZOQUINOL METHYLASE, MITOCHONDRIAL"/>
    <property type="match status" value="1"/>
</dbReference>
<protein>
    <recommendedName>
        <fullName evidence="1">Methyltransferase domain-containing protein</fullName>
    </recommendedName>
</protein>
<evidence type="ECO:0000259" key="1">
    <source>
        <dbReference type="Pfam" id="PF13649"/>
    </source>
</evidence>
<organism evidence="2 3">
    <name type="scientific">Mycena chlorophos</name>
    <name type="common">Agaric fungus</name>
    <name type="synonym">Agaricus chlorophos</name>
    <dbReference type="NCBI Taxonomy" id="658473"/>
    <lineage>
        <taxon>Eukaryota</taxon>
        <taxon>Fungi</taxon>
        <taxon>Dikarya</taxon>
        <taxon>Basidiomycota</taxon>
        <taxon>Agaricomycotina</taxon>
        <taxon>Agaricomycetes</taxon>
        <taxon>Agaricomycetidae</taxon>
        <taxon>Agaricales</taxon>
        <taxon>Marasmiineae</taxon>
        <taxon>Mycenaceae</taxon>
        <taxon>Mycena</taxon>
    </lineage>
</organism>
<evidence type="ECO:0000313" key="3">
    <source>
        <dbReference type="Proteomes" id="UP000815677"/>
    </source>
</evidence>
<dbReference type="EMBL" id="DF847922">
    <property type="protein sequence ID" value="GAT52768.1"/>
    <property type="molecule type" value="Genomic_DNA"/>
</dbReference>
<dbReference type="SUPFAM" id="SSF53335">
    <property type="entry name" value="S-adenosyl-L-methionine-dependent methyltransferases"/>
    <property type="match status" value="1"/>
</dbReference>
<gene>
    <name evidence="2" type="ORF">MCHLO_09787</name>
</gene>
<dbReference type="PANTHER" id="PTHR43591">
    <property type="entry name" value="METHYLTRANSFERASE"/>
    <property type="match status" value="1"/>
</dbReference>
<feature type="domain" description="Methyltransferase" evidence="1">
    <location>
        <begin position="61"/>
        <end position="153"/>
    </location>
</feature>
<keyword evidence="3" id="KW-1185">Reference proteome</keyword>
<dbReference type="InterPro" id="IPR029063">
    <property type="entry name" value="SAM-dependent_MTases_sf"/>
</dbReference>
<dbReference type="InterPro" id="IPR041698">
    <property type="entry name" value="Methyltransf_25"/>
</dbReference>
<proteinExistence type="predicted"/>